<protein>
    <submittedName>
        <fullName evidence="1">Uncharacterized protein</fullName>
    </submittedName>
</protein>
<evidence type="ECO:0000313" key="2">
    <source>
        <dbReference type="Proteomes" id="UP000821865"/>
    </source>
</evidence>
<evidence type="ECO:0000313" key="1">
    <source>
        <dbReference type="EMBL" id="KAH7932815.1"/>
    </source>
</evidence>
<accession>A0ACB8C0G6</accession>
<name>A0ACB8C0G6_DERSI</name>
<organism evidence="1 2">
    <name type="scientific">Dermacentor silvarum</name>
    <name type="common">Tick</name>
    <dbReference type="NCBI Taxonomy" id="543639"/>
    <lineage>
        <taxon>Eukaryota</taxon>
        <taxon>Metazoa</taxon>
        <taxon>Ecdysozoa</taxon>
        <taxon>Arthropoda</taxon>
        <taxon>Chelicerata</taxon>
        <taxon>Arachnida</taxon>
        <taxon>Acari</taxon>
        <taxon>Parasitiformes</taxon>
        <taxon>Ixodida</taxon>
        <taxon>Ixodoidea</taxon>
        <taxon>Ixodidae</taxon>
        <taxon>Rhipicephalinae</taxon>
        <taxon>Dermacentor</taxon>
    </lineage>
</organism>
<keyword evidence="2" id="KW-1185">Reference proteome</keyword>
<reference evidence="1" key="1">
    <citation type="submission" date="2020-05" db="EMBL/GenBank/DDBJ databases">
        <title>Large-scale comparative analyses of tick genomes elucidate their genetic diversity and vector capacities.</title>
        <authorList>
            <person name="Jia N."/>
            <person name="Wang J."/>
            <person name="Shi W."/>
            <person name="Du L."/>
            <person name="Sun Y."/>
            <person name="Zhan W."/>
            <person name="Jiang J."/>
            <person name="Wang Q."/>
            <person name="Zhang B."/>
            <person name="Ji P."/>
            <person name="Sakyi L.B."/>
            <person name="Cui X."/>
            <person name="Yuan T."/>
            <person name="Jiang B."/>
            <person name="Yang W."/>
            <person name="Lam T.T.-Y."/>
            <person name="Chang Q."/>
            <person name="Ding S."/>
            <person name="Wang X."/>
            <person name="Zhu J."/>
            <person name="Ruan X."/>
            <person name="Zhao L."/>
            <person name="Wei J."/>
            <person name="Que T."/>
            <person name="Du C."/>
            <person name="Cheng J."/>
            <person name="Dai P."/>
            <person name="Han X."/>
            <person name="Huang E."/>
            <person name="Gao Y."/>
            <person name="Liu J."/>
            <person name="Shao H."/>
            <person name="Ye R."/>
            <person name="Li L."/>
            <person name="Wei W."/>
            <person name="Wang X."/>
            <person name="Wang C."/>
            <person name="Yang T."/>
            <person name="Huo Q."/>
            <person name="Li W."/>
            <person name="Guo W."/>
            <person name="Chen H."/>
            <person name="Zhou L."/>
            <person name="Ni X."/>
            <person name="Tian J."/>
            <person name="Zhou Y."/>
            <person name="Sheng Y."/>
            <person name="Liu T."/>
            <person name="Pan Y."/>
            <person name="Xia L."/>
            <person name="Li J."/>
            <person name="Zhao F."/>
            <person name="Cao W."/>
        </authorList>
    </citation>
    <scope>NUCLEOTIDE SEQUENCE</scope>
    <source>
        <strain evidence="1">Dsil-2018</strain>
    </source>
</reference>
<gene>
    <name evidence="1" type="ORF">HPB49_003253</name>
</gene>
<sequence length="100" mass="10882">MTDGELESKKPRLEDNDDDKTSNYDLSDEEDMGEVSAAPTLGSPQGSPISPLLWNIIIYGLLELPFPDDVFAQAYADDTVVVISAPNRLELEANLPSRSG</sequence>
<dbReference type="Proteomes" id="UP000821865">
    <property type="component" value="Chromosome 9"/>
</dbReference>
<comment type="caution">
    <text evidence="1">The sequence shown here is derived from an EMBL/GenBank/DDBJ whole genome shotgun (WGS) entry which is preliminary data.</text>
</comment>
<dbReference type="EMBL" id="CM023478">
    <property type="protein sequence ID" value="KAH7932815.1"/>
    <property type="molecule type" value="Genomic_DNA"/>
</dbReference>
<proteinExistence type="predicted"/>